<comment type="similarity">
    <text evidence="1">Belongs to the methyltransferase superfamily. LaeA methyltransferase family.</text>
</comment>
<dbReference type="EC" id="2.1.1.223" evidence="2"/>
<dbReference type="RefSeq" id="XP_016643122.1">
    <property type="nucleotide sequence ID" value="XM_016787243.1"/>
</dbReference>
<dbReference type="Pfam" id="PF13489">
    <property type="entry name" value="Methyltransf_23"/>
    <property type="match status" value="1"/>
</dbReference>
<proteinExistence type="inferred from homology"/>
<gene>
    <name evidence="2" type="ORF">SAPIO_CDS4769</name>
</gene>
<dbReference type="CDD" id="cd02440">
    <property type="entry name" value="AdoMet_MTases"/>
    <property type="match status" value="1"/>
</dbReference>
<reference evidence="2 3" key="1">
    <citation type="journal article" date="2014" name="Genome Announc.">
        <title>Draft genome sequence of the pathogenic fungus Scedosporium apiospermum.</title>
        <authorList>
            <person name="Vandeputte P."/>
            <person name="Ghamrawi S."/>
            <person name="Rechenmann M."/>
            <person name="Iltis A."/>
            <person name="Giraud S."/>
            <person name="Fleury M."/>
            <person name="Thornton C."/>
            <person name="Delhaes L."/>
            <person name="Meyer W."/>
            <person name="Papon N."/>
            <person name="Bouchara J.P."/>
        </authorList>
    </citation>
    <scope>NUCLEOTIDE SEQUENCE [LARGE SCALE GENOMIC DNA]</scope>
    <source>
        <strain evidence="2 3">IHEM 14462</strain>
    </source>
</reference>
<evidence type="ECO:0000313" key="2">
    <source>
        <dbReference type="EMBL" id="KEZ43323.1"/>
    </source>
</evidence>
<dbReference type="KEGG" id="sapo:SAPIO_CDS4769"/>
<evidence type="ECO:0000256" key="1">
    <source>
        <dbReference type="ARBA" id="ARBA00038158"/>
    </source>
</evidence>
<keyword evidence="2" id="KW-0489">Methyltransferase</keyword>
<name>A0A084G7L1_PSEDA</name>
<accession>A0A084G7L1</accession>
<organism evidence="2 3">
    <name type="scientific">Pseudallescheria apiosperma</name>
    <name type="common">Scedosporium apiospermum</name>
    <dbReference type="NCBI Taxonomy" id="563466"/>
    <lineage>
        <taxon>Eukaryota</taxon>
        <taxon>Fungi</taxon>
        <taxon>Dikarya</taxon>
        <taxon>Ascomycota</taxon>
        <taxon>Pezizomycotina</taxon>
        <taxon>Sordariomycetes</taxon>
        <taxon>Hypocreomycetidae</taxon>
        <taxon>Microascales</taxon>
        <taxon>Microascaceae</taxon>
        <taxon>Scedosporium</taxon>
    </lineage>
</organism>
<dbReference type="PANTHER" id="PTHR43591">
    <property type="entry name" value="METHYLTRANSFERASE"/>
    <property type="match status" value="1"/>
</dbReference>
<dbReference type="GO" id="GO:0032259">
    <property type="term" value="P:methylation"/>
    <property type="evidence" value="ECO:0007669"/>
    <property type="project" value="UniProtKB-KW"/>
</dbReference>
<dbReference type="SUPFAM" id="SSF53335">
    <property type="entry name" value="S-adenosyl-L-methionine-dependent methyltransferases"/>
    <property type="match status" value="1"/>
</dbReference>
<dbReference type="OMA" id="PSIHAYW"/>
<dbReference type="GO" id="GO:0043770">
    <property type="term" value="F:demethylmenaquinone methyltransferase activity"/>
    <property type="evidence" value="ECO:0007669"/>
    <property type="project" value="UniProtKB-EC"/>
</dbReference>
<protein>
    <submittedName>
        <fullName evidence="2">Methyltransferase domain-containing protein</fullName>
        <ecNumber evidence="2">2.1.1.163</ecNumber>
        <ecNumber evidence="2">2.1.1.223</ecNumber>
    </submittedName>
</protein>
<dbReference type="PANTHER" id="PTHR43591:SF31">
    <property type="entry name" value="LAEA-LIKE, PUTATIVE (AFU_ORTHOLOGUE AFUA_8G01930)-RELATED"/>
    <property type="match status" value="1"/>
</dbReference>
<dbReference type="InterPro" id="IPR029063">
    <property type="entry name" value="SAM-dependent_MTases_sf"/>
</dbReference>
<comment type="caution">
    <text evidence="2">The sequence shown here is derived from an EMBL/GenBank/DDBJ whole genome shotgun (WGS) entry which is preliminary data.</text>
</comment>
<dbReference type="OrthoDB" id="2013972at2759"/>
<dbReference type="VEuPathDB" id="FungiDB:SAPIO_CDS4769"/>
<keyword evidence="2" id="KW-0808">Transferase</keyword>
<sequence>MVSSSSRHDPIRIEPDCDLIEADDFFSDAASSLMSSSASLSSSIMRYRIENGRTYHAYKDGMYLGPNDDPEQERLELQHTLCILTFDCLYLCPAGKDLKYPIDRVLDLGTGTGCWALELAAEFPEAHITGVDLSPIQPPYVPPNVDFHVDDVEDPWTYSAKFNFIYARFLTACIGDWPRLFKQCYDNLEPGGWFEVVDVLPPTSDDGSMAEDTALGKWSRLLLEGTTTFGRPLDAALKYKEQMEEAGFKDVVELKYQWPQNRWPEEPKLKDLGQWAYENINNGLEAISNAIFTRFLGWSKEELDEFLVDLREDLKNEEIHAYWPVQVLPAFPLVCKESC</sequence>
<dbReference type="EC" id="2.1.1.163" evidence="2"/>
<dbReference type="Gene3D" id="3.40.50.150">
    <property type="entry name" value="Vaccinia Virus protein VP39"/>
    <property type="match status" value="1"/>
</dbReference>
<dbReference type="GeneID" id="27723841"/>
<keyword evidence="3" id="KW-1185">Reference proteome</keyword>
<dbReference type="EMBL" id="JOWA01000094">
    <property type="protein sequence ID" value="KEZ43323.1"/>
    <property type="molecule type" value="Genomic_DNA"/>
</dbReference>
<dbReference type="HOGENOM" id="CLU_010595_1_2_1"/>
<dbReference type="AlphaFoldDB" id="A0A084G7L1"/>
<dbReference type="Proteomes" id="UP000028545">
    <property type="component" value="Unassembled WGS sequence"/>
</dbReference>
<evidence type="ECO:0000313" key="3">
    <source>
        <dbReference type="Proteomes" id="UP000028545"/>
    </source>
</evidence>